<accession>A0A066UJY3</accession>
<evidence type="ECO:0000256" key="7">
    <source>
        <dbReference type="ARBA" id="ARBA00022993"/>
    </source>
</evidence>
<comment type="catalytic activity">
    <reaction evidence="8 9">
        <text>(R)-4'-phosphopantetheine + ATP + H(+) = 3'-dephospho-CoA + diphosphate</text>
        <dbReference type="Rhea" id="RHEA:19801"/>
        <dbReference type="ChEBI" id="CHEBI:15378"/>
        <dbReference type="ChEBI" id="CHEBI:30616"/>
        <dbReference type="ChEBI" id="CHEBI:33019"/>
        <dbReference type="ChEBI" id="CHEBI:57328"/>
        <dbReference type="ChEBI" id="CHEBI:61723"/>
        <dbReference type="EC" id="2.7.7.3"/>
    </reaction>
</comment>
<dbReference type="SUPFAM" id="SSF52374">
    <property type="entry name" value="Nucleotidylyl transferase"/>
    <property type="match status" value="1"/>
</dbReference>
<dbReference type="HAMAP" id="MF_00151">
    <property type="entry name" value="PPAT_bact"/>
    <property type="match status" value="1"/>
</dbReference>
<feature type="binding site" evidence="9">
    <location>
        <position position="22"/>
    </location>
    <ligand>
        <name>ATP</name>
        <dbReference type="ChEBI" id="CHEBI:30616"/>
    </ligand>
</feature>
<feature type="binding site" evidence="9">
    <location>
        <position position="103"/>
    </location>
    <ligand>
        <name>ATP</name>
        <dbReference type="ChEBI" id="CHEBI:30616"/>
    </ligand>
</feature>
<evidence type="ECO:0000256" key="6">
    <source>
        <dbReference type="ARBA" id="ARBA00022842"/>
    </source>
</evidence>
<keyword evidence="6 9" id="KW-0460">Magnesium</keyword>
<evidence type="ECO:0000256" key="3">
    <source>
        <dbReference type="ARBA" id="ARBA00022695"/>
    </source>
</evidence>
<dbReference type="PRINTS" id="PR01020">
    <property type="entry name" value="LPSBIOSNTHSS"/>
</dbReference>
<evidence type="ECO:0000256" key="5">
    <source>
        <dbReference type="ARBA" id="ARBA00022840"/>
    </source>
</evidence>
<feature type="binding site" evidence="9">
    <location>
        <position position="78"/>
    </location>
    <ligand>
        <name>substrate</name>
    </ligand>
</feature>
<dbReference type="EMBL" id="AOMT01000035">
    <property type="protein sequence ID" value="KDN24538.1"/>
    <property type="molecule type" value="Genomic_DNA"/>
</dbReference>
<comment type="cofactor">
    <cofactor evidence="9">
        <name>Mg(2+)</name>
        <dbReference type="ChEBI" id="CHEBI:18420"/>
    </cofactor>
</comment>
<evidence type="ECO:0000313" key="11">
    <source>
        <dbReference type="EMBL" id="KDN24538.1"/>
    </source>
</evidence>
<feature type="binding site" evidence="9">
    <location>
        <position position="14"/>
    </location>
    <ligand>
        <name>substrate</name>
    </ligand>
</feature>
<feature type="binding site" evidence="9">
    <location>
        <position position="46"/>
    </location>
    <ligand>
        <name>substrate</name>
    </ligand>
</feature>
<comment type="subcellular location">
    <subcellularLocation>
        <location evidence="9">Cytoplasm</location>
    </subcellularLocation>
</comment>
<comment type="similarity">
    <text evidence="9">Belongs to the bacterial CoaD family.</text>
</comment>
<feature type="binding site" evidence="9">
    <location>
        <begin position="128"/>
        <end position="134"/>
    </location>
    <ligand>
        <name>ATP</name>
        <dbReference type="ChEBI" id="CHEBI:30616"/>
    </ligand>
</feature>
<feature type="domain" description="Cytidyltransferase-like" evidence="10">
    <location>
        <begin position="10"/>
        <end position="138"/>
    </location>
</feature>
<dbReference type="UniPathway" id="UPA00241">
    <property type="reaction ID" value="UER00355"/>
</dbReference>
<reference evidence="11 12" key="1">
    <citation type="journal article" date="2014" name="Genome Announc.">
        <title>Draft Genome Sequence of Moraxella bovoculi Strain 237T (ATCC BAA-1259T) Isolated from a Calf with Infectious Bovine Keratoconjunctivitis.</title>
        <authorList>
            <person name="Calcutt M.J."/>
            <person name="Foecking M.F."/>
            <person name="Martin N.T."/>
            <person name="Mhlanga-Mutangadura T."/>
            <person name="Reilly T.J."/>
        </authorList>
    </citation>
    <scope>NUCLEOTIDE SEQUENCE [LARGE SCALE GENOMIC DNA]</scope>
    <source>
        <strain evidence="11 12">237</strain>
    </source>
</reference>
<keyword evidence="4 9" id="KW-0547">Nucleotide-binding</keyword>
<dbReference type="NCBIfam" id="TIGR01510">
    <property type="entry name" value="coaD_prev_kdtB"/>
    <property type="match status" value="1"/>
</dbReference>
<dbReference type="CDD" id="cd02163">
    <property type="entry name" value="PPAT"/>
    <property type="match status" value="1"/>
</dbReference>
<dbReference type="InterPro" id="IPR004821">
    <property type="entry name" value="Cyt_trans-like"/>
</dbReference>
<keyword evidence="2 9" id="KW-0808">Transferase</keyword>
<dbReference type="PANTHER" id="PTHR21342:SF1">
    <property type="entry name" value="PHOSPHOPANTETHEINE ADENYLYLTRANSFERASE"/>
    <property type="match status" value="1"/>
</dbReference>
<gene>
    <name evidence="9 11" type="primary">coaD</name>
    <name evidence="11" type="ORF">MBO_08831</name>
</gene>
<organism evidence="11 12">
    <name type="scientific">Moraxella bovoculi 237</name>
    <dbReference type="NCBI Taxonomy" id="743974"/>
    <lineage>
        <taxon>Bacteria</taxon>
        <taxon>Pseudomonadati</taxon>
        <taxon>Pseudomonadota</taxon>
        <taxon>Gammaproteobacteria</taxon>
        <taxon>Moraxellales</taxon>
        <taxon>Moraxellaceae</taxon>
        <taxon>Moraxella</taxon>
    </lineage>
</organism>
<comment type="subunit">
    <text evidence="9">Homohexamer.</text>
</comment>
<evidence type="ECO:0000313" key="12">
    <source>
        <dbReference type="Proteomes" id="UP000035860"/>
    </source>
</evidence>
<evidence type="ECO:0000256" key="1">
    <source>
        <dbReference type="ARBA" id="ARBA00022490"/>
    </source>
</evidence>
<comment type="pathway">
    <text evidence="9">Cofactor biosynthesis; coenzyme A biosynthesis; CoA from (R)-pantothenate: step 4/5.</text>
</comment>
<keyword evidence="5 9" id="KW-0067">ATP-binding</keyword>
<evidence type="ECO:0000256" key="2">
    <source>
        <dbReference type="ARBA" id="ARBA00022679"/>
    </source>
</evidence>
<dbReference type="Gene3D" id="3.40.50.620">
    <property type="entry name" value="HUPs"/>
    <property type="match status" value="1"/>
</dbReference>
<protein>
    <recommendedName>
        <fullName evidence="9">Phosphopantetheine adenylyltransferase</fullName>
        <ecNumber evidence="9">2.7.7.3</ecNumber>
    </recommendedName>
    <alternativeName>
        <fullName evidence="9">Dephospho-CoA pyrophosphorylase</fullName>
    </alternativeName>
    <alternativeName>
        <fullName evidence="9">Pantetheine-phosphate adenylyltransferase</fullName>
        <shortName evidence="9">PPAT</shortName>
    </alternativeName>
</protein>
<feature type="binding site" evidence="9">
    <location>
        <begin position="93"/>
        <end position="95"/>
    </location>
    <ligand>
        <name>ATP</name>
        <dbReference type="ChEBI" id="CHEBI:30616"/>
    </ligand>
</feature>
<dbReference type="GO" id="GO:0015937">
    <property type="term" value="P:coenzyme A biosynthetic process"/>
    <property type="evidence" value="ECO:0007669"/>
    <property type="project" value="UniProtKB-UniRule"/>
</dbReference>
<dbReference type="InterPro" id="IPR014729">
    <property type="entry name" value="Rossmann-like_a/b/a_fold"/>
</dbReference>
<dbReference type="GO" id="GO:0005737">
    <property type="term" value="C:cytoplasm"/>
    <property type="evidence" value="ECO:0007669"/>
    <property type="project" value="UniProtKB-SubCell"/>
</dbReference>
<comment type="function">
    <text evidence="9">Reversibly transfers an adenylyl group from ATP to 4'-phosphopantetheine, yielding dephospho-CoA (dPCoA) and pyrophosphate.</text>
</comment>
<evidence type="ECO:0000259" key="10">
    <source>
        <dbReference type="Pfam" id="PF01467"/>
    </source>
</evidence>
<keyword evidence="1 9" id="KW-0963">Cytoplasm</keyword>
<name>A0A066UJY3_9GAMM</name>
<sequence length="165" mass="18460">MISHTPKKALYPGTFDPITNGHIDLVKRTLKLFDEVIIAVAFAHHKKPLFSFDERVAMVESVFKDDPRVVVVGFEGLLVDFAREQNTQAVIRGLRAVSDFEYEFGLANMNRSLDENFEAVFLTPSQEYSFVSSTLVREVARLGGDVSKFVPPCVLTGFANKFAVN</sequence>
<keyword evidence="3 9" id="KW-0548">Nucleotidyltransferase</keyword>
<dbReference type="InterPro" id="IPR001980">
    <property type="entry name" value="PPAT"/>
</dbReference>
<dbReference type="GO" id="GO:0005524">
    <property type="term" value="F:ATP binding"/>
    <property type="evidence" value="ECO:0007669"/>
    <property type="project" value="UniProtKB-KW"/>
</dbReference>
<dbReference type="Proteomes" id="UP000035860">
    <property type="component" value="Unassembled WGS sequence"/>
</dbReference>
<feature type="binding site" evidence="9">
    <location>
        <position position="92"/>
    </location>
    <ligand>
        <name>substrate</name>
    </ligand>
</feature>
<comment type="caution">
    <text evidence="11">The sequence shown here is derived from an EMBL/GenBank/DDBJ whole genome shotgun (WGS) entry which is preliminary data.</text>
</comment>
<dbReference type="PANTHER" id="PTHR21342">
    <property type="entry name" value="PHOSPHOPANTETHEINE ADENYLYLTRANSFERASE"/>
    <property type="match status" value="1"/>
</dbReference>
<evidence type="ECO:0000256" key="8">
    <source>
        <dbReference type="ARBA" id="ARBA00029346"/>
    </source>
</evidence>
<feature type="site" description="Transition state stabilizer" evidence="9">
    <location>
        <position position="22"/>
    </location>
</feature>
<evidence type="ECO:0000256" key="4">
    <source>
        <dbReference type="ARBA" id="ARBA00022741"/>
    </source>
</evidence>
<dbReference type="eggNOG" id="COG0669">
    <property type="taxonomic scope" value="Bacteria"/>
</dbReference>
<dbReference type="AlphaFoldDB" id="A0A066UJY3"/>
<evidence type="ECO:0000256" key="9">
    <source>
        <dbReference type="HAMAP-Rule" id="MF_00151"/>
    </source>
</evidence>
<keyword evidence="12" id="KW-1185">Reference proteome</keyword>
<dbReference type="Pfam" id="PF01467">
    <property type="entry name" value="CTP_transf_like"/>
    <property type="match status" value="1"/>
</dbReference>
<keyword evidence="7 9" id="KW-0173">Coenzyme A biosynthesis</keyword>
<feature type="binding site" evidence="9">
    <location>
        <begin position="14"/>
        <end position="15"/>
    </location>
    <ligand>
        <name>ATP</name>
        <dbReference type="ChEBI" id="CHEBI:30616"/>
    </ligand>
</feature>
<dbReference type="EC" id="2.7.7.3" evidence="9"/>
<proteinExistence type="inferred from homology"/>
<dbReference type="GO" id="GO:0004595">
    <property type="term" value="F:pantetheine-phosphate adenylyltransferase activity"/>
    <property type="evidence" value="ECO:0007669"/>
    <property type="project" value="UniProtKB-UniRule"/>
</dbReference>
<dbReference type="NCBIfam" id="TIGR00125">
    <property type="entry name" value="cyt_tran_rel"/>
    <property type="match status" value="1"/>
</dbReference>